<dbReference type="Gene3D" id="1.20.1250.20">
    <property type="entry name" value="MFS general substrate transporter like domains"/>
    <property type="match status" value="1"/>
</dbReference>
<feature type="transmembrane region" description="Helical" evidence="7">
    <location>
        <begin position="133"/>
        <end position="156"/>
    </location>
</feature>
<gene>
    <name evidence="9" type="ordered locus">Mtc_1011</name>
</gene>
<dbReference type="eggNOG" id="arCOG00143">
    <property type="taxonomic scope" value="Archaea"/>
</dbReference>
<dbReference type="EMBL" id="CP003243">
    <property type="protein sequence ID" value="AFC99766.1"/>
    <property type="molecule type" value="Genomic_DNA"/>
</dbReference>
<feature type="transmembrane region" description="Helical" evidence="7">
    <location>
        <begin position="219"/>
        <end position="238"/>
    </location>
</feature>
<feature type="transmembrane region" description="Helical" evidence="7">
    <location>
        <begin position="323"/>
        <end position="342"/>
    </location>
</feature>
<keyword evidence="4 7" id="KW-0812">Transmembrane</keyword>
<protein>
    <submittedName>
        <fullName evidence="9">Major Facilitator Superfamily</fullName>
    </submittedName>
</protein>
<dbReference type="KEGG" id="mez:Mtc_1011"/>
<feature type="transmembrane region" description="Helical" evidence="7">
    <location>
        <begin position="194"/>
        <end position="213"/>
    </location>
</feature>
<evidence type="ECO:0000256" key="1">
    <source>
        <dbReference type="ARBA" id="ARBA00004651"/>
    </source>
</evidence>
<dbReference type="GO" id="GO:0005886">
    <property type="term" value="C:plasma membrane"/>
    <property type="evidence" value="ECO:0007669"/>
    <property type="project" value="UniProtKB-SubCell"/>
</dbReference>
<dbReference type="InterPro" id="IPR036259">
    <property type="entry name" value="MFS_trans_sf"/>
</dbReference>
<feature type="transmembrane region" description="Helical" evidence="7">
    <location>
        <begin position="394"/>
        <end position="413"/>
    </location>
</feature>
<dbReference type="CDD" id="cd17321">
    <property type="entry name" value="MFS_MMR_MDR_like"/>
    <property type="match status" value="1"/>
</dbReference>
<evidence type="ECO:0000259" key="8">
    <source>
        <dbReference type="PROSITE" id="PS50850"/>
    </source>
</evidence>
<dbReference type="Gene3D" id="1.20.1720.10">
    <property type="entry name" value="Multidrug resistance protein D"/>
    <property type="match status" value="1"/>
</dbReference>
<keyword evidence="5 7" id="KW-1133">Transmembrane helix</keyword>
<keyword evidence="2" id="KW-0813">Transport</keyword>
<feature type="transmembrane region" description="Helical" evidence="7">
    <location>
        <begin position="259"/>
        <end position="282"/>
    </location>
</feature>
<dbReference type="GeneID" id="11971135"/>
<feature type="transmembrane region" description="Helical" evidence="7">
    <location>
        <begin position="162"/>
        <end position="182"/>
    </location>
</feature>
<name>H8I5U9_METCZ</name>
<sequence>MTDKRLVLLITCMTAFITPFLGSSVNIALPSINADFMVPDEALLNWVALGFLLSAAIFVVPFGRIADIIGRKTIFITGLSIVVISSILCSMSSSIHMLILSRAVEGFGSALIFGTSVAILTAAYPMKERGKALGINVALTYLGLSAGPVLGGFITHNIGWRYIYGGMAAYASLVALLALLVLKENERCAENAPFDAVGTALYGAMLFTFMMGLSMVPTIWGGLIIALSLAGMAAFFWWELRNPNPVLKVSVFRKNTVFLFSNLAALINYSATAAIAFLLSLYLHYIQGYDPQSAGLILVAQPIVQAIFSPLSGRLSDKVEPRIVASMGMGLCIIGLALFALLTPSTPLYQIIASLMFLGLGFALFSSPNTNAIMSSVDRCDYGVASGMVSTMRIIGQMLSQSIALLIFLMIMGHTEISRDQSGPLMASVQAAFLVFAGLCVIGLFASLMRGNLRSGATPVNALHQKQ</sequence>
<dbReference type="AlphaFoldDB" id="H8I5U9"/>
<dbReference type="InterPro" id="IPR020846">
    <property type="entry name" value="MFS_dom"/>
</dbReference>
<evidence type="ECO:0000256" key="7">
    <source>
        <dbReference type="SAM" id="Phobius"/>
    </source>
</evidence>
<dbReference type="PROSITE" id="PS50850">
    <property type="entry name" value="MFS"/>
    <property type="match status" value="1"/>
</dbReference>
<feature type="transmembrane region" description="Helical" evidence="7">
    <location>
        <begin position="106"/>
        <end position="126"/>
    </location>
</feature>
<keyword evidence="6 7" id="KW-0472">Membrane</keyword>
<organism evidence="9 10">
    <name type="scientific">Methanocella conradii (strain DSM 24694 / JCM 17849 / CGMCC 1.5162 / HZ254)</name>
    <dbReference type="NCBI Taxonomy" id="1041930"/>
    <lineage>
        <taxon>Archaea</taxon>
        <taxon>Methanobacteriati</taxon>
        <taxon>Methanobacteriota</taxon>
        <taxon>Stenosarchaea group</taxon>
        <taxon>Methanomicrobia</taxon>
        <taxon>Methanocellales</taxon>
        <taxon>Methanocellaceae</taxon>
        <taxon>Methanocella</taxon>
    </lineage>
</organism>
<reference evidence="9 10" key="1">
    <citation type="journal article" date="2012" name="J. Bacteriol.">
        <title>Complete genome sequence of a thermophilic methanogen, Methanocella conradii HZ254, isolated from Chinese rice field soil.</title>
        <authorList>
            <person name="Lu Z."/>
            <person name="Lu Y."/>
        </authorList>
    </citation>
    <scope>NUCLEOTIDE SEQUENCE [LARGE SCALE GENOMIC DNA]</scope>
    <source>
        <strain evidence="10">DSM 24694 / JCM 17849 / CGMCC 1.5162 / HZ254</strain>
    </source>
</reference>
<keyword evidence="3" id="KW-1003">Cell membrane</keyword>
<feature type="domain" description="Major facilitator superfamily (MFS) profile" evidence="8">
    <location>
        <begin position="7"/>
        <end position="455"/>
    </location>
</feature>
<dbReference type="InterPro" id="IPR011701">
    <property type="entry name" value="MFS"/>
</dbReference>
<feature type="transmembrane region" description="Helical" evidence="7">
    <location>
        <begin position="294"/>
        <end position="311"/>
    </location>
</feature>
<dbReference type="STRING" id="1041930.Mtc_1011"/>
<evidence type="ECO:0000256" key="6">
    <source>
        <dbReference type="ARBA" id="ARBA00023136"/>
    </source>
</evidence>
<comment type="subcellular location">
    <subcellularLocation>
        <location evidence="1">Cell membrane</location>
        <topology evidence="1">Multi-pass membrane protein</topology>
    </subcellularLocation>
</comment>
<dbReference type="PRINTS" id="PR01036">
    <property type="entry name" value="TCRTETB"/>
</dbReference>
<dbReference type="PANTHER" id="PTHR42718:SF46">
    <property type="entry name" value="BLR6921 PROTEIN"/>
    <property type="match status" value="1"/>
</dbReference>
<feature type="transmembrane region" description="Helical" evidence="7">
    <location>
        <begin position="74"/>
        <end position="100"/>
    </location>
</feature>
<dbReference type="GO" id="GO:0022857">
    <property type="term" value="F:transmembrane transporter activity"/>
    <property type="evidence" value="ECO:0007669"/>
    <property type="project" value="InterPro"/>
</dbReference>
<evidence type="ECO:0000256" key="3">
    <source>
        <dbReference type="ARBA" id="ARBA00022475"/>
    </source>
</evidence>
<keyword evidence="10" id="KW-1185">Reference proteome</keyword>
<evidence type="ECO:0000313" key="10">
    <source>
        <dbReference type="Proteomes" id="UP000005233"/>
    </source>
</evidence>
<feature type="transmembrane region" description="Helical" evidence="7">
    <location>
        <begin position="43"/>
        <end position="62"/>
    </location>
</feature>
<evidence type="ECO:0000256" key="2">
    <source>
        <dbReference type="ARBA" id="ARBA00022448"/>
    </source>
</evidence>
<dbReference type="FunFam" id="1.20.1250.20:FF:000503">
    <property type="entry name" value="Drug resistance transporter, EmrB/QacA subfamily"/>
    <property type="match status" value="1"/>
</dbReference>
<dbReference type="HOGENOM" id="CLU_000960_28_3_2"/>
<evidence type="ECO:0000256" key="4">
    <source>
        <dbReference type="ARBA" id="ARBA00022692"/>
    </source>
</evidence>
<dbReference type="OrthoDB" id="117970at2157"/>
<feature type="transmembrane region" description="Helical" evidence="7">
    <location>
        <begin position="348"/>
        <end position="365"/>
    </location>
</feature>
<dbReference type="PANTHER" id="PTHR42718">
    <property type="entry name" value="MAJOR FACILITATOR SUPERFAMILY MULTIDRUG TRANSPORTER MFSC"/>
    <property type="match status" value="1"/>
</dbReference>
<dbReference type="Proteomes" id="UP000005233">
    <property type="component" value="Chromosome"/>
</dbReference>
<dbReference type="SUPFAM" id="SSF103473">
    <property type="entry name" value="MFS general substrate transporter"/>
    <property type="match status" value="1"/>
</dbReference>
<dbReference type="Pfam" id="PF07690">
    <property type="entry name" value="MFS_1"/>
    <property type="match status" value="2"/>
</dbReference>
<proteinExistence type="predicted"/>
<dbReference type="RefSeq" id="WP_014405604.1">
    <property type="nucleotide sequence ID" value="NC_017034.1"/>
</dbReference>
<evidence type="ECO:0000313" key="9">
    <source>
        <dbReference type="EMBL" id="AFC99766.1"/>
    </source>
</evidence>
<accession>H8I5U9</accession>
<evidence type="ECO:0000256" key="5">
    <source>
        <dbReference type="ARBA" id="ARBA00022989"/>
    </source>
</evidence>
<feature type="transmembrane region" description="Helical" evidence="7">
    <location>
        <begin position="425"/>
        <end position="446"/>
    </location>
</feature>